<dbReference type="GO" id="GO:0005634">
    <property type="term" value="C:nucleus"/>
    <property type="evidence" value="ECO:0007669"/>
    <property type="project" value="UniProtKB-UniRule"/>
</dbReference>
<dbReference type="PANTHER" id="PTHR48112">
    <property type="entry name" value="HIGH MOBILITY GROUP PROTEIN DSP1"/>
    <property type="match status" value="1"/>
</dbReference>
<organism evidence="5 6">
    <name type="scientific">Entomortierella parvispora</name>
    <dbReference type="NCBI Taxonomy" id="205924"/>
    <lineage>
        <taxon>Eukaryota</taxon>
        <taxon>Fungi</taxon>
        <taxon>Fungi incertae sedis</taxon>
        <taxon>Mucoromycota</taxon>
        <taxon>Mortierellomycotina</taxon>
        <taxon>Mortierellomycetes</taxon>
        <taxon>Mortierellales</taxon>
        <taxon>Mortierellaceae</taxon>
        <taxon>Entomortierella</taxon>
    </lineage>
</organism>
<dbReference type="InterPro" id="IPR009071">
    <property type="entry name" value="HMG_box_dom"/>
</dbReference>
<evidence type="ECO:0000256" key="1">
    <source>
        <dbReference type="ARBA" id="ARBA00023125"/>
    </source>
</evidence>
<comment type="caution">
    <text evidence="5">The sequence shown here is derived from an EMBL/GenBank/DDBJ whole genome shotgun (WGS) entry which is preliminary data.</text>
</comment>
<dbReference type="GO" id="GO:0003677">
    <property type="term" value="F:DNA binding"/>
    <property type="evidence" value="ECO:0007669"/>
    <property type="project" value="UniProtKB-UniRule"/>
</dbReference>
<keyword evidence="1 2" id="KW-0238">DNA-binding</keyword>
<dbReference type="EMBL" id="BQFW01000012">
    <property type="protein sequence ID" value="GJJ76498.1"/>
    <property type="molecule type" value="Genomic_DNA"/>
</dbReference>
<evidence type="ECO:0000256" key="2">
    <source>
        <dbReference type="PROSITE-ProRule" id="PRU00267"/>
    </source>
</evidence>
<feature type="region of interest" description="Disordered" evidence="3">
    <location>
        <begin position="1"/>
        <end position="33"/>
    </location>
</feature>
<keyword evidence="2" id="KW-0539">Nucleus</keyword>
<feature type="compositionally biased region" description="Basic and acidic residues" evidence="3">
    <location>
        <begin position="1"/>
        <end position="19"/>
    </location>
</feature>
<dbReference type="Proteomes" id="UP000827284">
    <property type="component" value="Unassembled WGS sequence"/>
</dbReference>
<dbReference type="PROSITE" id="PS50118">
    <property type="entry name" value="HMG_BOX_2"/>
    <property type="match status" value="2"/>
</dbReference>
<proteinExistence type="predicted"/>
<accession>A0A9P3HH64</accession>
<dbReference type="Pfam" id="PF00505">
    <property type="entry name" value="HMG_box"/>
    <property type="match status" value="2"/>
</dbReference>
<reference evidence="5" key="1">
    <citation type="submission" date="2021-11" db="EMBL/GenBank/DDBJ databases">
        <authorList>
            <person name="Herlambang A."/>
            <person name="Guo Y."/>
            <person name="Takashima Y."/>
            <person name="Nishizawa T."/>
        </authorList>
    </citation>
    <scope>NUCLEOTIDE SEQUENCE</scope>
    <source>
        <strain evidence="5">E1425</strain>
    </source>
</reference>
<feature type="DNA-binding region" description="HMG box" evidence="2">
    <location>
        <begin position="134"/>
        <end position="200"/>
    </location>
</feature>
<dbReference type="InterPro" id="IPR050342">
    <property type="entry name" value="HMGB"/>
</dbReference>
<dbReference type="SUPFAM" id="SSF47095">
    <property type="entry name" value="HMG-box"/>
    <property type="match status" value="2"/>
</dbReference>
<dbReference type="AlphaFoldDB" id="A0A9P3HH64"/>
<evidence type="ECO:0000259" key="4">
    <source>
        <dbReference type="PROSITE" id="PS50118"/>
    </source>
</evidence>
<dbReference type="SMART" id="SM00398">
    <property type="entry name" value="HMG"/>
    <property type="match status" value="2"/>
</dbReference>
<evidence type="ECO:0000256" key="3">
    <source>
        <dbReference type="SAM" id="MobiDB-lite"/>
    </source>
</evidence>
<dbReference type="InterPro" id="IPR036910">
    <property type="entry name" value="HMG_box_dom_sf"/>
</dbReference>
<feature type="DNA-binding region" description="HMG box" evidence="2">
    <location>
        <begin position="31"/>
        <end position="99"/>
    </location>
</feature>
<sequence length="203" mass="23157">MPKVAKEVKEPKAKAPKKEQKPKKITAVDMPKRPGTSWNMFFREHMEKVKASGKPVVPTVEGAIAAELWKNLPDSEKQVYQDQYKANFAAFKQNTKDRLDELTPAEYKLENQRRAALRESGRKGLPPLKDPNAPKRPLSNFFLYAKDLRESGQFAHLSLKEQSKAFADAWSKVSDADKAVYTERNRVAMEAYKIEKAQYDALT</sequence>
<evidence type="ECO:0000313" key="5">
    <source>
        <dbReference type="EMBL" id="GJJ76498.1"/>
    </source>
</evidence>
<feature type="domain" description="HMG box" evidence="4">
    <location>
        <begin position="31"/>
        <end position="99"/>
    </location>
</feature>
<name>A0A9P3HH64_9FUNG</name>
<gene>
    <name evidence="5" type="ORF">EMPS_08857</name>
</gene>
<protein>
    <recommendedName>
        <fullName evidence="4">HMG box domain-containing protein</fullName>
    </recommendedName>
</protein>
<dbReference type="Gene3D" id="1.10.30.10">
    <property type="entry name" value="High mobility group box domain"/>
    <property type="match status" value="2"/>
</dbReference>
<keyword evidence="6" id="KW-1185">Reference proteome</keyword>
<feature type="domain" description="HMG box" evidence="4">
    <location>
        <begin position="134"/>
        <end position="200"/>
    </location>
</feature>
<evidence type="ECO:0000313" key="6">
    <source>
        <dbReference type="Proteomes" id="UP000827284"/>
    </source>
</evidence>
<dbReference type="PANTHER" id="PTHR48112:SF22">
    <property type="entry name" value="MITOCHONDRIAL TRANSCRIPTION FACTOR A, ISOFORM B"/>
    <property type="match status" value="1"/>
</dbReference>
<dbReference type="OrthoDB" id="5550281at2759"/>
<reference evidence="5" key="2">
    <citation type="journal article" date="2022" name="Microbiol. Resour. Announc.">
        <title>Whole-Genome Sequence of Entomortierella parvispora E1425, a Mucoromycotan Fungus Associated with Burkholderiaceae-Related Endosymbiotic Bacteria.</title>
        <authorList>
            <person name="Herlambang A."/>
            <person name="Guo Y."/>
            <person name="Takashima Y."/>
            <person name="Narisawa K."/>
            <person name="Ohta H."/>
            <person name="Nishizawa T."/>
        </authorList>
    </citation>
    <scope>NUCLEOTIDE SEQUENCE</scope>
    <source>
        <strain evidence="5">E1425</strain>
    </source>
</reference>